<feature type="compositionally biased region" description="Low complexity" evidence="1">
    <location>
        <begin position="174"/>
        <end position="193"/>
    </location>
</feature>
<dbReference type="KEGG" id="fcy:FRACYDRAFT_270484"/>
<accession>A0A1E7F3V9</accession>
<organism evidence="2 3">
    <name type="scientific">Fragilariopsis cylindrus CCMP1102</name>
    <dbReference type="NCBI Taxonomy" id="635003"/>
    <lineage>
        <taxon>Eukaryota</taxon>
        <taxon>Sar</taxon>
        <taxon>Stramenopiles</taxon>
        <taxon>Ochrophyta</taxon>
        <taxon>Bacillariophyta</taxon>
        <taxon>Bacillariophyceae</taxon>
        <taxon>Bacillariophycidae</taxon>
        <taxon>Bacillariales</taxon>
        <taxon>Bacillariaceae</taxon>
        <taxon>Fragilariopsis</taxon>
    </lineage>
</organism>
<feature type="region of interest" description="Disordered" evidence="1">
    <location>
        <begin position="163"/>
        <end position="214"/>
    </location>
</feature>
<reference evidence="2 3" key="1">
    <citation type="submission" date="2016-09" db="EMBL/GenBank/DDBJ databases">
        <title>Extensive genetic diversity and differential bi-allelic expression allows diatom success in the polar Southern Ocean.</title>
        <authorList>
            <consortium name="DOE Joint Genome Institute"/>
            <person name="Mock T."/>
            <person name="Otillar R.P."/>
            <person name="Strauss J."/>
            <person name="Dupont C."/>
            <person name="Frickenhaus S."/>
            <person name="Maumus F."/>
            <person name="Mcmullan M."/>
            <person name="Sanges R."/>
            <person name="Schmutz J."/>
            <person name="Toseland A."/>
            <person name="Valas R."/>
            <person name="Veluchamy A."/>
            <person name="Ward B.J."/>
            <person name="Allen A."/>
            <person name="Barry K."/>
            <person name="Falciatore A."/>
            <person name="Ferrante M."/>
            <person name="Fortunato A.E."/>
            <person name="Gloeckner G."/>
            <person name="Gruber A."/>
            <person name="Hipkin R."/>
            <person name="Janech M."/>
            <person name="Kroth P."/>
            <person name="Leese F."/>
            <person name="Lindquist E."/>
            <person name="Lyon B.R."/>
            <person name="Martin J."/>
            <person name="Mayer C."/>
            <person name="Parker M."/>
            <person name="Quesneville H."/>
            <person name="Raymond J."/>
            <person name="Uhlig C."/>
            <person name="Valentin K.U."/>
            <person name="Worden A.Z."/>
            <person name="Armbrust E.V."/>
            <person name="Bowler C."/>
            <person name="Green B."/>
            <person name="Moulton V."/>
            <person name="Van Oosterhout C."/>
            <person name="Grigoriev I."/>
        </authorList>
    </citation>
    <scope>NUCLEOTIDE SEQUENCE [LARGE SCALE GENOMIC DNA]</scope>
    <source>
        <strain evidence="2 3">CCMP1102</strain>
    </source>
</reference>
<dbReference type="EMBL" id="KV784364">
    <property type="protein sequence ID" value="OEU12829.1"/>
    <property type="molecule type" value="Genomic_DNA"/>
</dbReference>
<sequence length="214" mass="24297">MALENERKTIQEERKALAIAKEEAFYALKRASQINEERRKQRELDAIIEMNRLEDEKMTKRREQRRRRRSRSKNSNNRSTMKTKSFNNTDNDDDFTLFDLDNDFAFLNDISGIVRDSSLMKGCLSVTTGCFGTGTCNDLSSDCKDTIIDNNNNTAPDLVRCSDTSHSDIEGDENNNGGENGENIIGEGFGNSNQNETNNGSSLRRSRLSAQYRV</sequence>
<gene>
    <name evidence="2" type="ORF">FRACYDRAFT_270484</name>
</gene>
<evidence type="ECO:0000256" key="1">
    <source>
        <dbReference type="SAM" id="MobiDB-lite"/>
    </source>
</evidence>
<evidence type="ECO:0000313" key="3">
    <source>
        <dbReference type="Proteomes" id="UP000095751"/>
    </source>
</evidence>
<name>A0A1E7F3V9_9STRA</name>
<feature type="region of interest" description="Disordered" evidence="1">
    <location>
        <begin position="55"/>
        <end position="88"/>
    </location>
</feature>
<dbReference type="InParanoid" id="A0A1E7F3V9"/>
<dbReference type="AlphaFoldDB" id="A0A1E7F3V9"/>
<protein>
    <submittedName>
        <fullName evidence="2">Uncharacterized protein</fullName>
    </submittedName>
</protein>
<feature type="compositionally biased region" description="Low complexity" evidence="1">
    <location>
        <begin position="73"/>
        <end position="88"/>
    </location>
</feature>
<evidence type="ECO:0000313" key="2">
    <source>
        <dbReference type="EMBL" id="OEU12829.1"/>
    </source>
</evidence>
<dbReference type="Proteomes" id="UP000095751">
    <property type="component" value="Unassembled WGS sequence"/>
</dbReference>
<keyword evidence="3" id="KW-1185">Reference proteome</keyword>
<proteinExistence type="predicted"/>
<feature type="compositionally biased region" description="Basic residues" evidence="1">
    <location>
        <begin position="59"/>
        <end position="72"/>
    </location>
</feature>